<dbReference type="GeneID" id="96900423"/>
<evidence type="ECO:0000256" key="1">
    <source>
        <dbReference type="ARBA" id="ARBA00004123"/>
    </source>
</evidence>
<dbReference type="InterPro" id="IPR012337">
    <property type="entry name" value="RNaseH-like_sf"/>
</dbReference>
<sequence length="867" mass="100345">MNNNIPDSPPSNTCSSEILVRQISFRDTTTPNTSVSSNNNSTPTPKRRKVLKKFVLVQDYPSQSEDSEWTRIDSKGKNSIWSHFLEGKKDRSILKCTNCNNVYRYNRREARYNSEPAELHLRDDCTNPPDYFHGNLKDERIIKEICKKKLDKYRDLKQYIKTQSFFDIAVGLILESRLSINWVESFTAKTLWSTMALIPTENNSKPEQIFKPNKSNMSNFIRTKSKDINYFWRSEIASSAHILNEKTFTNRKTLLVSLTKRLYALDNVTFMSLVFDHWSNHKMSNYLGVLLVTYDEEEGKQIPFLVKMDRSDSHKTIDISRQLGEIFNKFDGLRTVTVGMSTDNAANMLKVPKELSRTGLLGTRFLGHVPCLLHSANIMNSTMFDMVEEDSLGFVDSELKSKLLELAAMKYQLNSDGSRNEILKQDIFTEYLLSNNSQLSSESADIGGIFSFITGDIILKKNNQLALNIKSSSVNQLLYRELCVEFGKMNGEEPLAIKTYSKTRWLSALDVVLRLRELKPVLMELNREPSLGVFFDEEDFVLMDDLTDILSPFRSLCEMLSNDTCTLKNTLPLLISYKDKIDKIFVEKSKSSNLTHRHLPVFIRFRRKMDKYYKKYVSMDICLLSSYLNIAFVDSSVFIEQFPRENTEIKKSDHVISVVSQKLTDILIPFLNISYYPIKDSDTEDMIGISSHAGRVYNAEDYSSEGQEEKNLEFEEEFDEFSIKDDLQEQIRLELEQYRLRALSLVKEYSNEVLSKSKKRWSPFDRQVQMIVGADDIFWSRHKREFPLLSLANKLFHCIPSTSIHAERLFSLAAQIFDKRKSQLSDQMFEDLCIIRSFLLRIKLGSINITDCTLNDALRLTKELNLE</sequence>
<feature type="compositionally biased region" description="Low complexity" evidence="6">
    <location>
        <begin position="28"/>
        <end position="44"/>
    </location>
</feature>
<evidence type="ECO:0000259" key="7">
    <source>
        <dbReference type="Pfam" id="PF05699"/>
    </source>
</evidence>
<keyword evidence="4" id="KW-0862">Zinc</keyword>
<dbReference type="HOGENOM" id="CLU_362498_0_0_1"/>
<dbReference type="SUPFAM" id="SSF53098">
    <property type="entry name" value="Ribonuclease H-like"/>
    <property type="match status" value="1"/>
</dbReference>
<keyword evidence="2" id="KW-0479">Metal-binding</keyword>
<reference evidence="8 10" key="1">
    <citation type="journal article" date="2011" name="Proc. Natl. Acad. Sci. U.S.A.">
        <title>Evolutionary erosion of yeast sex chromosomes by mating-type switching accidents.</title>
        <authorList>
            <person name="Gordon J.L."/>
            <person name="Armisen D."/>
            <person name="Proux-Wera E."/>
            <person name="Oheigeartaigh S.S."/>
            <person name="Byrne K.P."/>
            <person name="Wolfe K.H."/>
        </authorList>
    </citation>
    <scope>NUCLEOTIDE SEQUENCE [LARGE SCALE GENOMIC DNA]</scope>
    <source>
        <strain evidence="10">ATCC 76901 / BCRC 22586 / CBS 4309 / NBRC 1992 / NRRL Y-12630</strain>
        <strain evidence="8">Type strain:CBS 4309</strain>
    </source>
</reference>
<accession>G0V646</accession>
<keyword evidence="5" id="KW-0539">Nucleus</keyword>
<dbReference type="OrthoDB" id="4071903at2759"/>
<dbReference type="PANTHER" id="PTHR46481">
    <property type="entry name" value="ZINC FINGER BED DOMAIN-CONTAINING PROTEIN 4"/>
    <property type="match status" value="1"/>
</dbReference>
<feature type="region of interest" description="Disordered" evidence="6">
    <location>
        <begin position="25"/>
        <end position="47"/>
    </location>
</feature>
<evidence type="ECO:0000313" key="9">
    <source>
        <dbReference type="EMBL" id="CCC66966.1"/>
    </source>
</evidence>
<feature type="domain" description="HAT C-terminal dimerisation" evidence="7">
    <location>
        <begin position="778"/>
        <end position="837"/>
    </location>
</feature>
<dbReference type="InterPro" id="IPR008906">
    <property type="entry name" value="HATC_C_dom"/>
</dbReference>
<evidence type="ECO:0000256" key="4">
    <source>
        <dbReference type="ARBA" id="ARBA00022833"/>
    </source>
</evidence>
<reference evidence="8" key="2">
    <citation type="submission" date="2011-07" db="EMBL/GenBank/DDBJ databases">
        <authorList>
            <person name="Byrne K."/>
        </authorList>
    </citation>
    <scope>NUCLEOTIDE SEQUENCE</scope>
    <source>
        <strain evidence="8">Type strain:CBS 4309</strain>
    </source>
</reference>
<evidence type="ECO:0000256" key="6">
    <source>
        <dbReference type="SAM" id="MobiDB-lite"/>
    </source>
</evidence>
<keyword evidence="10" id="KW-1185">Reference proteome</keyword>
<dbReference type="AlphaFoldDB" id="G0V646"/>
<comment type="subcellular location">
    <subcellularLocation>
        <location evidence="1">Nucleus</location>
    </subcellularLocation>
</comment>
<proteinExistence type="predicted"/>
<protein>
    <recommendedName>
        <fullName evidence="7">HAT C-terminal dimerisation domain-containing protein</fullName>
    </recommendedName>
</protein>
<dbReference type="GO" id="GO:0046983">
    <property type="term" value="F:protein dimerization activity"/>
    <property type="evidence" value="ECO:0007669"/>
    <property type="project" value="InterPro"/>
</dbReference>
<evidence type="ECO:0000256" key="5">
    <source>
        <dbReference type="ARBA" id="ARBA00023242"/>
    </source>
</evidence>
<dbReference type="RefSeq" id="XP_003673325.1">
    <property type="nucleotide sequence ID" value="XM_003673277.1"/>
</dbReference>
<reference key="3">
    <citation type="submission" date="2011-08" db="EMBL/GenBank/DDBJ databases">
        <title>Genome sequence of Naumovozyma castellii.</title>
        <authorList>
            <person name="Gordon J.L."/>
            <person name="Armisen D."/>
            <person name="Proux-Wera E."/>
            <person name="OhEigeartaigh S.S."/>
            <person name="Byrne K.P."/>
            <person name="Wolfe K.H."/>
        </authorList>
    </citation>
    <scope>NUCLEOTIDE SEQUENCE</scope>
    <source>
        <strain>Type strain:CBS 4309</strain>
    </source>
</reference>
<organism evidence="8 10">
    <name type="scientific">Naumovozyma castellii</name>
    <name type="common">Yeast</name>
    <name type="synonym">Saccharomyces castellii</name>
    <dbReference type="NCBI Taxonomy" id="27288"/>
    <lineage>
        <taxon>Eukaryota</taxon>
        <taxon>Fungi</taxon>
        <taxon>Dikarya</taxon>
        <taxon>Ascomycota</taxon>
        <taxon>Saccharomycotina</taxon>
        <taxon>Saccharomycetes</taxon>
        <taxon>Saccharomycetales</taxon>
        <taxon>Saccharomycetaceae</taxon>
        <taxon>Naumovozyma</taxon>
    </lineage>
</organism>
<dbReference type="EMBL" id="HE576752">
    <property type="protein sequence ID" value="CCC66937.1"/>
    <property type="molecule type" value="Genomic_DNA"/>
</dbReference>
<dbReference type="KEGG" id="ncs:NCAS_0A04080"/>
<dbReference type="PANTHER" id="PTHR46481:SF10">
    <property type="entry name" value="ZINC FINGER BED DOMAIN-CONTAINING PROTEIN 39"/>
    <property type="match status" value="1"/>
</dbReference>
<name>G0V646_NAUCA</name>
<dbReference type="EMBL" id="HE576752">
    <property type="protein sequence ID" value="CCC66966.1"/>
    <property type="molecule type" value="Genomic_DNA"/>
</dbReference>
<dbReference type="Proteomes" id="UP000001640">
    <property type="component" value="Chromosome 1"/>
</dbReference>
<evidence type="ECO:0000256" key="3">
    <source>
        <dbReference type="ARBA" id="ARBA00022771"/>
    </source>
</evidence>
<dbReference type="Pfam" id="PF05699">
    <property type="entry name" value="Dimer_Tnp_hAT"/>
    <property type="match status" value="1"/>
</dbReference>
<gene>
    <name evidence="8" type="primary">NCAS0A03790</name>
    <name evidence="9" type="synonym">NCAS0A04080</name>
    <name evidence="8" type="ordered locus">NCAS_0A03790</name>
    <name evidence="9" type="ordered locus">NCAS_0A04080</name>
</gene>
<keyword evidence="3" id="KW-0863">Zinc-finger</keyword>
<dbReference type="GO" id="GO:0008270">
    <property type="term" value="F:zinc ion binding"/>
    <property type="evidence" value="ECO:0007669"/>
    <property type="project" value="UniProtKB-KW"/>
</dbReference>
<evidence type="ECO:0000313" key="10">
    <source>
        <dbReference type="Proteomes" id="UP000001640"/>
    </source>
</evidence>
<evidence type="ECO:0000313" key="8">
    <source>
        <dbReference type="EMBL" id="CCC66937.1"/>
    </source>
</evidence>
<dbReference type="KEGG" id="ncs:NCAS_0A03790"/>
<dbReference type="GO" id="GO:0005634">
    <property type="term" value="C:nucleus"/>
    <property type="evidence" value="ECO:0007669"/>
    <property type="project" value="UniProtKB-SubCell"/>
</dbReference>
<dbReference type="InterPro" id="IPR052035">
    <property type="entry name" value="ZnF_BED_domain_contain"/>
</dbReference>
<evidence type="ECO:0000256" key="2">
    <source>
        <dbReference type="ARBA" id="ARBA00022723"/>
    </source>
</evidence>